<dbReference type="Pfam" id="PF07600">
    <property type="entry name" value="DUF1564"/>
    <property type="match status" value="1"/>
</dbReference>
<evidence type="ECO:0008006" key="3">
    <source>
        <dbReference type="Google" id="ProtNLM"/>
    </source>
</evidence>
<evidence type="ECO:0000313" key="2">
    <source>
        <dbReference type="Proteomes" id="UP000094197"/>
    </source>
</evidence>
<dbReference type="EMBL" id="CP015218">
    <property type="protein sequence ID" value="AOP36651.1"/>
    <property type="molecule type" value="Genomic_DNA"/>
</dbReference>
<accession>A0A1D7V492</accession>
<dbReference type="Proteomes" id="UP000094197">
    <property type="component" value="Chromosome 2"/>
</dbReference>
<reference evidence="1 2" key="1">
    <citation type="submission" date="2016-04" db="EMBL/GenBank/DDBJ databases">
        <title>Complete genome seqeunce of Leptospira alstonii serovar Room22.</title>
        <authorList>
            <person name="Nally J.E."/>
            <person name="Bayles D.O."/>
            <person name="Hurley D."/>
            <person name="Fanning S."/>
            <person name="McMahon B.J."/>
            <person name="Arent Z."/>
        </authorList>
    </citation>
    <scope>NUCLEOTIDE SEQUENCE [LARGE SCALE GENOMIC DNA]</scope>
    <source>
        <strain evidence="1 2">GWTS #1</strain>
    </source>
</reference>
<protein>
    <recommendedName>
        <fullName evidence="3">CopG family transcriptional regulator</fullName>
    </recommendedName>
</protein>
<proteinExistence type="predicted"/>
<keyword evidence="2" id="KW-1185">Reference proteome</keyword>
<organism evidence="1 2">
    <name type="scientific">Leptospira tipperaryensis</name>
    <dbReference type="NCBI Taxonomy" id="2564040"/>
    <lineage>
        <taxon>Bacteria</taxon>
        <taxon>Pseudomonadati</taxon>
        <taxon>Spirochaetota</taxon>
        <taxon>Spirochaetia</taxon>
        <taxon>Leptospirales</taxon>
        <taxon>Leptospiraceae</taxon>
        <taxon>Leptospira</taxon>
    </lineage>
</organism>
<name>A0A1D7V492_9LEPT</name>
<gene>
    <name evidence="1" type="ORF">A0128_21320</name>
</gene>
<dbReference type="OrthoDB" id="339201at2"/>
<dbReference type="KEGG" id="laj:A0128_21320"/>
<dbReference type="AlphaFoldDB" id="A0A1D7V492"/>
<evidence type="ECO:0000313" key="1">
    <source>
        <dbReference type="EMBL" id="AOP36651.1"/>
    </source>
</evidence>
<dbReference type="InterPro" id="IPR011458">
    <property type="entry name" value="DUF1564"/>
</dbReference>
<sequence>MGNILIAPVQKVEDRLAVDGKTNVETFLIPEEYWNRLNAGERIFLRKKIPVLMRKYGKYLLSIRRINPEVGKTMYQKNQGPLIRINVRMDFGTWAILSSYANAHGVSRCFLVNYMLWLEDIGVGESISKTLNVGTPSFHDFYCNILTLDLRSNRISREFIFDPNPIYAKDRIQYY</sequence>